<reference evidence="1" key="1">
    <citation type="submission" date="2021-02" db="EMBL/GenBank/DDBJ databases">
        <authorList>
            <person name="Palmer J.M."/>
        </authorList>
    </citation>
    <scope>NUCLEOTIDE SEQUENCE</scope>
    <source>
        <strain evidence="1">SCRP734</strain>
    </source>
</reference>
<keyword evidence="2" id="KW-1185">Reference proteome</keyword>
<name>A0A8T1VGI9_9STRA</name>
<evidence type="ECO:0000313" key="2">
    <source>
        <dbReference type="Proteomes" id="UP000694044"/>
    </source>
</evidence>
<accession>A0A8T1VGI9</accession>
<gene>
    <name evidence="1" type="ORF">PHYPSEUDO_008854</name>
</gene>
<dbReference type="Proteomes" id="UP000694044">
    <property type="component" value="Unassembled WGS sequence"/>
</dbReference>
<organism evidence="1 2">
    <name type="scientific">Phytophthora pseudosyringae</name>
    <dbReference type="NCBI Taxonomy" id="221518"/>
    <lineage>
        <taxon>Eukaryota</taxon>
        <taxon>Sar</taxon>
        <taxon>Stramenopiles</taxon>
        <taxon>Oomycota</taxon>
        <taxon>Peronosporomycetes</taxon>
        <taxon>Peronosporales</taxon>
        <taxon>Peronosporaceae</taxon>
        <taxon>Phytophthora</taxon>
    </lineage>
</organism>
<dbReference type="AlphaFoldDB" id="A0A8T1VGI9"/>
<proteinExistence type="predicted"/>
<sequence>MAAVITGISNSAELSISMPSEFVHDAQSRLFAVAVTGSWVARLVLHPSLLLSWFALYPGPSVIERLVRYSVCVLILELVDMLEHAVVEVPQKATHLVEQIP</sequence>
<protein>
    <submittedName>
        <fullName evidence="1">Uncharacterized protein</fullName>
    </submittedName>
</protein>
<comment type="caution">
    <text evidence="1">The sequence shown here is derived from an EMBL/GenBank/DDBJ whole genome shotgun (WGS) entry which is preliminary data.</text>
</comment>
<dbReference type="EMBL" id="JAGDFM010000361">
    <property type="protein sequence ID" value="KAG7379258.1"/>
    <property type="molecule type" value="Genomic_DNA"/>
</dbReference>
<evidence type="ECO:0000313" key="1">
    <source>
        <dbReference type="EMBL" id="KAG7379258.1"/>
    </source>
</evidence>